<dbReference type="AlphaFoldDB" id="A0A2S5RE60"/>
<evidence type="ECO:0000259" key="12">
    <source>
        <dbReference type="Pfam" id="PF06574"/>
    </source>
</evidence>
<reference evidence="13 14" key="1">
    <citation type="submission" date="2017-11" db="EMBL/GenBank/DDBJ databases">
        <title>Genome sequence of Entomoplasma lucivorax PIPN-2 (ATCC 49196).</title>
        <authorList>
            <person name="Lo W.-S."/>
            <person name="Gasparich G.E."/>
            <person name="Kuo C.-H."/>
        </authorList>
    </citation>
    <scope>NUCLEOTIDE SEQUENCE [LARGE SCALE GENOMIC DNA]</scope>
    <source>
        <strain evidence="13 14">PIPN-2</strain>
    </source>
</reference>
<keyword evidence="9" id="KW-0274">FAD</keyword>
<dbReference type="GO" id="GO:0009231">
    <property type="term" value="P:riboflavin biosynthetic process"/>
    <property type="evidence" value="ECO:0007669"/>
    <property type="project" value="InterPro"/>
</dbReference>
<evidence type="ECO:0000256" key="6">
    <source>
        <dbReference type="ARBA" id="ARBA00022679"/>
    </source>
</evidence>
<dbReference type="GO" id="GO:0003919">
    <property type="term" value="F:FMN adenylyltransferase activity"/>
    <property type="evidence" value="ECO:0007669"/>
    <property type="project" value="UniProtKB-EC"/>
</dbReference>
<evidence type="ECO:0000256" key="9">
    <source>
        <dbReference type="ARBA" id="ARBA00022827"/>
    </source>
</evidence>
<evidence type="ECO:0000256" key="4">
    <source>
        <dbReference type="ARBA" id="ARBA00022630"/>
    </source>
</evidence>
<evidence type="ECO:0000256" key="11">
    <source>
        <dbReference type="ARBA" id="ARBA00049494"/>
    </source>
</evidence>
<gene>
    <name evidence="13" type="primary">ribC</name>
    <name evidence="13" type="ORF">ELUCI_v1c05950</name>
</gene>
<evidence type="ECO:0000313" key="13">
    <source>
        <dbReference type="EMBL" id="PPE05502.1"/>
    </source>
</evidence>
<comment type="similarity">
    <text evidence="2">Belongs to the RibF family.</text>
</comment>
<dbReference type="SUPFAM" id="SSF52374">
    <property type="entry name" value="Nucleotidylyl transferase"/>
    <property type="match status" value="1"/>
</dbReference>
<evidence type="ECO:0000256" key="3">
    <source>
        <dbReference type="ARBA" id="ARBA00012393"/>
    </source>
</evidence>
<dbReference type="InterPro" id="IPR014729">
    <property type="entry name" value="Rossmann-like_a/b/a_fold"/>
</dbReference>
<protein>
    <recommendedName>
        <fullName evidence="3">FAD synthase</fullName>
        <ecNumber evidence="3">2.7.7.2</ecNumber>
    </recommendedName>
</protein>
<keyword evidence="5" id="KW-0288">FMN</keyword>
<evidence type="ECO:0000256" key="2">
    <source>
        <dbReference type="ARBA" id="ARBA00010214"/>
    </source>
</evidence>
<evidence type="ECO:0000256" key="1">
    <source>
        <dbReference type="ARBA" id="ARBA00004726"/>
    </source>
</evidence>
<dbReference type="GO" id="GO:0008531">
    <property type="term" value="F:riboflavin kinase activity"/>
    <property type="evidence" value="ECO:0007669"/>
    <property type="project" value="TreeGrafter"/>
</dbReference>
<organism evidence="13 14">
    <name type="scientific">Williamsoniiplasma lucivorax</name>
    <dbReference type="NCBI Taxonomy" id="209274"/>
    <lineage>
        <taxon>Bacteria</taxon>
        <taxon>Bacillati</taxon>
        <taxon>Mycoplasmatota</taxon>
        <taxon>Mollicutes</taxon>
        <taxon>Entomoplasmatales</taxon>
        <taxon>Williamsoniiplasma</taxon>
    </lineage>
</organism>
<sequence length="247" mass="28917">MQIIQDTIQNLQQWDDFKNSVVVIGYFDGVHKYHQQILNQAKNLALKKNQPFVFITFDQKISAFLQKTSQDLISPATKQALIAQYQPSAYLELKVNQALTNYHSLDFIHWLKNVIQADILVVGEDFRFGSKAMGDVKLLIEHFSKEKVIVFKRHNKISSGKLRQLVLDGEIKKVNKDLKRRLEIEFVIKNKQVKIKYPELNLPNGIYEIINDQDEIKELIIEEQKLILENLNSRELITKKWQIICQK</sequence>
<dbReference type="GO" id="GO:0009398">
    <property type="term" value="P:FMN biosynthetic process"/>
    <property type="evidence" value="ECO:0007669"/>
    <property type="project" value="TreeGrafter"/>
</dbReference>
<keyword evidence="13" id="KW-0418">Kinase</keyword>
<name>A0A2S5RE60_9MOLU</name>
<accession>A0A2S5RE60</accession>
<evidence type="ECO:0000313" key="14">
    <source>
        <dbReference type="Proteomes" id="UP000237865"/>
    </source>
</evidence>
<dbReference type="GO" id="GO:0005524">
    <property type="term" value="F:ATP binding"/>
    <property type="evidence" value="ECO:0007669"/>
    <property type="project" value="UniProtKB-KW"/>
</dbReference>
<evidence type="ECO:0000256" key="10">
    <source>
        <dbReference type="ARBA" id="ARBA00022840"/>
    </source>
</evidence>
<comment type="catalytic activity">
    <reaction evidence="11">
        <text>FMN + ATP + H(+) = FAD + diphosphate</text>
        <dbReference type="Rhea" id="RHEA:17237"/>
        <dbReference type="ChEBI" id="CHEBI:15378"/>
        <dbReference type="ChEBI" id="CHEBI:30616"/>
        <dbReference type="ChEBI" id="CHEBI:33019"/>
        <dbReference type="ChEBI" id="CHEBI:57692"/>
        <dbReference type="ChEBI" id="CHEBI:58210"/>
        <dbReference type="EC" id="2.7.7.2"/>
    </reaction>
</comment>
<dbReference type="PANTHER" id="PTHR22749:SF6">
    <property type="entry name" value="RIBOFLAVIN KINASE"/>
    <property type="match status" value="1"/>
</dbReference>
<dbReference type="GO" id="GO:0006747">
    <property type="term" value="P:FAD biosynthetic process"/>
    <property type="evidence" value="ECO:0007669"/>
    <property type="project" value="UniProtKB-UniPathway"/>
</dbReference>
<feature type="domain" description="FAD synthetase" evidence="12">
    <location>
        <begin position="18"/>
        <end position="148"/>
    </location>
</feature>
<dbReference type="UniPathway" id="UPA00277">
    <property type="reaction ID" value="UER00407"/>
</dbReference>
<dbReference type="STRING" id="1399797.GCA_000518285_00124"/>
<keyword evidence="4" id="KW-0285">Flavoprotein</keyword>
<keyword evidence="8" id="KW-0547">Nucleotide-binding</keyword>
<dbReference type="InterPro" id="IPR023468">
    <property type="entry name" value="Riboflavin_kinase"/>
</dbReference>
<keyword evidence="6 13" id="KW-0808">Transferase</keyword>
<dbReference type="InterPro" id="IPR015864">
    <property type="entry name" value="FAD_synthase"/>
</dbReference>
<keyword evidence="10" id="KW-0067">ATP-binding</keyword>
<dbReference type="PANTHER" id="PTHR22749">
    <property type="entry name" value="RIBOFLAVIN KINASE/FMN ADENYLYLTRANSFERASE"/>
    <property type="match status" value="1"/>
</dbReference>
<dbReference type="RefSeq" id="WP_028126339.1">
    <property type="nucleotide sequence ID" value="NZ_PHNE01000002.1"/>
</dbReference>
<evidence type="ECO:0000256" key="5">
    <source>
        <dbReference type="ARBA" id="ARBA00022643"/>
    </source>
</evidence>
<evidence type="ECO:0000256" key="7">
    <source>
        <dbReference type="ARBA" id="ARBA00022695"/>
    </source>
</evidence>
<comment type="caution">
    <text evidence="13">The sequence shown here is derived from an EMBL/GenBank/DDBJ whole genome shotgun (WGS) entry which is preliminary data.</text>
</comment>
<dbReference type="Gene3D" id="3.40.50.620">
    <property type="entry name" value="HUPs"/>
    <property type="match status" value="1"/>
</dbReference>
<keyword evidence="7 13" id="KW-0548">Nucleotidyltransferase</keyword>
<dbReference type="Pfam" id="PF06574">
    <property type="entry name" value="FAD_syn"/>
    <property type="match status" value="1"/>
</dbReference>
<comment type="pathway">
    <text evidence="1">Cofactor biosynthesis; FAD biosynthesis; FAD from FMN: step 1/1.</text>
</comment>
<keyword evidence="14" id="KW-1185">Reference proteome</keyword>
<dbReference type="EC" id="2.7.7.2" evidence="3"/>
<dbReference type="EMBL" id="PHNE01000002">
    <property type="protein sequence ID" value="PPE05502.1"/>
    <property type="molecule type" value="Genomic_DNA"/>
</dbReference>
<dbReference type="Proteomes" id="UP000237865">
    <property type="component" value="Unassembled WGS sequence"/>
</dbReference>
<evidence type="ECO:0000256" key="8">
    <source>
        <dbReference type="ARBA" id="ARBA00022741"/>
    </source>
</evidence>
<proteinExistence type="inferred from homology"/>